<comment type="similarity">
    <text evidence="2">Belongs to the peptidase S1 family. CLIP subfamily.</text>
</comment>
<gene>
    <name evidence="4" type="ORF">PFISCL1PPCAC_16627</name>
</gene>
<dbReference type="GO" id="GO:0004252">
    <property type="term" value="F:serine-type endopeptidase activity"/>
    <property type="evidence" value="ECO:0007669"/>
    <property type="project" value="InterPro"/>
</dbReference>
<keyword evidence="1" id="KW-1015">Disulfide bond</keyword>
<dbReference type="InterPro" id="IPR009003">
    <property type="entry name" value="Peptidase_S1_PA"/>
</dbReference>
<dbReference type="InterPro" id="IPR043504">
    <property type="entry name" value="Peptidase_S1_PA_chymotrypsin"/>
</dbReference>
<dbReference type="AlphaFoldDB" id="A0AAV5W3T1"/>
<dbReference type="Proteomes" id="UP001432322">
    <property type="component" value="Unassembled WGS sequence"/>
</dbReference>
<evidence type="ECO:0000259" key="3">
    <source>
        <dbReference type="PROSITE" id="PS50240"/>
    </source>
</evidence>
<dbReference type="InterPro" id="IPR001254">
    <property type="entry name" value="Trypsin_dom"/>
</dbReference>
<feature type="domain" description="Peptidase S1" evidence="3">
    <location>
        <begin position="21"/>
        <end position="234"/>
    </location>
</feature>
<evidence type="ECO:0000256" key="1">
    <source>
        <dbReference type="ARBA" id="ARBA00023157"/>
    </source>
</evidence>
<dbReference type="PROSITE" id="PS00134">
    <property type="entry name" value="TRYPSIN_HIS"/>
    <property type="match status" value="1"/>
</dbReference>
<evidence type="ECO:0000256" key="2">
    <source>
        <dbReference type="ARBA" id="ARBA00024195"/>
    </source>
</evidence>
<dbReference type="InterPro" id="IPR018114">
    <property type="entry name" value="TRYPSIN_HIS"/>
</dbReference>
<dbReference type="SUPFAM" id="SSF50494">
    <property type="entry name" value="Trypsin-like serine proteases"/>
    <property type="match status" value="1"/>
</dbReference>
<proteinExistence type="inferred from homology"/>
<dbReference type="GO" id="GO:0006508">
    <property type="term" value="P:proteolysis"/>
    <property type="evidence" value="ECO:0007669"/>
    <property type="project" value="InterPro"/>
</dbReference>
<name>A0AAV5W3T1_9BILA</name>
<dbReference type="PROSITE" id="PS50240">
    <property type="entry name" value="TRYPSIN_DOM"/>
    <property type="match status" value="1"/>
</dbReference>
<evidence type="ECO:0000313" key="5">
    <source>
        <dbReference type="Proteomes" id="UP001432322"/>
    </source>
</evidence>
<dbReference type="InterPro" id="IPR001314">
    <property type="entry name" value="Peptidase_S1A"/>
</dbReference>
<comment type="caution">
    <text evidence="4">The sequence shown here is derived from an EMBL/GenBank/DDBJ whole genome shotgun (WGS) entry which is preliminary data.</text>
</comment>
<dbReference type="PRINTS" id="PR00722">
    <property type="entry name" value="CHYMOTRYPSIN"/>
</dbReference>
<keyword evidence="5" id="KW-1185">Reference proteome</keyword>
<reference evidence="4" key="1">
    <citation type="submission" date="2023-10" db="EMBL/GenBank/DDBJ databases">
        <title>Genome assembly of Pristionchus species.</title>
        <authorList>
            <person name="Yoshida K."/>
            <person name="Sommer R.J."/>
        </authorList>
    </citation>
    <scope>NUCLEOTIDE SEQUENCE</scope>
    <source>
        <strain evidence="4">RS5133</strain>
    </source>
</reference>
<protein>
    <recommendedName>
        <fullName evidence="3">Peptidase S1 domain-containing protein</fullName>
    </recommendedName>
</protein>
<dbReference type="Gene3D" id="2.40.10.10">
    <property type="entry name" value="Trypsin-like serine proteases"/>
    <property type="match status" value="1"/>
</dbReference>
<dbReference type="InterPro" id="IPR051487">
    <property type="entry name" value="Ser/Thr_Proteases_Immune/Dev"/>
</dbReference>
<accession>A0AAV5W3T1</accession>
<dbReference type="EMBL" id="BTSY01000004">
    <property type="protein sequence ID" value="GMT25330.1"/>
    <property type="molecule type" value="Genomic_DNA"/>
</dbReference>
<dbReference type="PANTHER" id="PTHR24256">
    <property type="entry name" value="TRYPTASE-RELATED"/>
    <property type="match status" value="1"/>
</dbReference>
<dbReference type="SMART" id="SM00020">
    <property type="entry name" value="Tryp_SPc"/>
    <property type="match status" value="1"/>
</dbReference>
<evidence type="ECO:0000313" key="4">
    <source>
        <dbReference type="EMBL" id="GMT25330.1"/>
    </source>
</evidence>
<dbReference type="Pfam" id="PF00089">
    <property type="entry name" value="Trypsin"/>
    <property type="match status" value="1"/>
</dbReference>
<sequence length="293" mass="32252">VIYLLLLLAPTILADSRWKRVVHGFPQPWVAAAAVVSIESSFPPERSVSLCGGTIIAPRVVLTAAHCVFHETAHAIASSVRVRVAFNRTSSREGNSYLTNDILLHPEYIPARFPAAFDLALILLSAKNELPLCEFVTSPQLARLPPSKLDFARLSREYCYIVGWGKMENDQYSGVPQHANIVNVSETADYHFRATIIEGKGEGAQRACFGDSGGPLICEINQIPYLIGVNSEIYPDNNIDGSIPPESSRRCQFSSRLHAVDIRKQMPTVKAMLASRGLLKAMDESQKGCFNQQ</sequence>
<organism evidence="4 5">
    <name type="scientific">Pristionchus fissidentatus</name>
    <dbReference type="NCBI Taxonomy" id="1538716"/>
    <lineage>
        <taxon>Eukaryota</taxon>
        <taxon>Metazoa</taxon>
        <taxon>Ecdysozoa</taxon>
        <taxon>Nematoda</taxon>
        <taxon>Chromadorea</taxon>
        <taxon>Rhabditida</taxon>
        <taxon>Rhabditina</taxon>
        <taxon>Diplogasteromorpha</taxon>
        <taxon>Diplogasteroidea</taxon>
        <taxon>Neodiplogasteridae</taxon>
        <taxon>Pristionchus</taxon>
    </lineage>
</organism>
<feature type="non-terminal residue" evidence="4">
    <location>
        <position position="1"/>
    </location>
</feature>